<keyword evidence="6 9" id="KW-1133">Transmembrane helix</keyword>
<gene>
    <name evidence="10" type="ORF">CLG85_000800</name>
</gene>
<dbReference type="PANTHER" id="PTHR42770">
    <property type="entry name" value="AMINO ACID TRANSPORTER-RELATED"/>
    <property type="match status" value="1"/>
</dbReference>
<comment type="caution">
    <text evidence="10">The sequence shown here is derived from an EMBL/GenBank/DDBJ whole genome shotgun (WGS) entry which is preliminary data.</text>
</comment>
<feature type="transmembrane region" description="Helical" evidence="9">
    <location>
        <begin position="159"/>
        <end position="180"/>
    </location>
</feature>
<feature type="transmembrane region" description="Helical" evidence="9">
    <location>
        <begin position="397"/>
        <end position="419"/>
    </location>
</feature>
<feature type="transmembrane region" description="Helical" evidence="9">
    <location>
        <begin position="264"/>
        <end position="289"/>
    </location>
</feature>
<feature type="transmembrane region" description="Helical" evidence="9">
    <location>
        <begin position="192"/>
        <end position="209"/>
    </location>
</feature>
<feature type="transmembrane region" description="Helical" evidence="9">
    <location>
        <begin position="45"/>
        <end position="66"/>
    </location>
</feature>
<dbReference type="Gene3D" id="1.20.1740.10">
    <property type="entry name" value="Amino acid/polyamine transporter I"/>
    <property type="match status" value="1"/>
</dbReference>
<evidence type="ECO:0000256" key="1">
    <source>
        <dbReference type="ARBA" id="ARBA00004651"/>
    </source>
</evidence>
<feature type="transmembrane region" description="Helical" evidence="9">
    <location>
        <begin position="356"/>
        <end position="377"/>
    </location>
</feature>
<evidence type="ECO:0000256" key="4">
    <source>
        <dbReference type="ARBA" id="ARBA00022475"/>
    </source>
</evidence>
<comment type="similarity">
    <text evidence="2">Belongs to the amino acid-polyamine-organocation (APC) superfamily. Basic amino acid/polyamine antiporter (APA) (TC 2.A.3.2) family.</text>
</comment>
<feature type="transmembrane region" description="Helical" evidence="9">
    <location>
        <begin position="12"/>
        <end position="33"/>
    </location>
</feature>
<keyword evidence="11" id="KW-1185">Reference proteome</keyword>
<accession>A0ABT2KF15</accession>
<comment type="function">
    <text evidence="8">Major component of the acid-resistance (AR) system allowing enteric pathogens to survive the acidic environment in the stomach. Exchanges extracellular arginine for its intracellular decarboxylation product agmatine (Agm) thereby expelling intracellular protons. Probably undergoes several conformational states in order to translocate the substrate across the membrane; keeps the substrate accessible to only 1 side of the membrane at a time by opening and closing 3 membrane-internal gates.</text>
</comment>
<proteinExistence type="inferred from homology"/>
<keyword evidence="7 9" id="KW-0472">Membrane</keyword>
<evidence type="ECO:0000256" key="2">
    <source>
        <dbReference type="ARBA" id="ARBA00008220"/>
    </source>
</evidence>
<evidence type="ECO:0000256" key="5">
    <source>
        <dbReference type="ARBA" id="ARBA00022692"/>
    </source>
</evidence>
<feature type="transmembrane region" description="Helical" evidence="9">
    <location>
        <begin position="328"/>
        <end position="349"/>
    </location>
</feature>
<name>A0ABT2KF15_9RHOB</name>
<comment type="subcellular location">
    <subcellularLocation>
        <location evidence="1">Cell membrane</location>
        <topology evidence="1">Multi-pass membrane protein</topology>
    </subcellularLocation>
</comment>
<keyword evidence="4" id="KW-1003">Cell membrane</keyword>
<feature type="transmembrane region" description="Helical" evidence="9">
    <location>
        <begin position="129"/>
        <end position="153"/>
    </location>
</feature>
<evidence type="ECO:0000256" key="3">
    <source>
        <dbReference type="ARBA" id="ARBA00021069"/>
    </source>
</evidence>
<dbReference type="Pfam" id="PF13520">
    <property type="entry name" value="AA_permease_2"/>
    <property type="match status" value="1"/>
</dbReference>
<dbReference type="PANTHER" id="PTHR42770:SF18">
    <property type="entry name" value="ARGININE_AGMATINE ANTIPORTER"/>
    <property type="match status" value="1"/>
</dbReference>
<protein>
    <recommendedName>
        <fullName evidence="3">Arginine/agmatine antiporter</fullName>
    </recommendedName>
</protein>
<evidence type="ECO:0000256" key="9">
    <source>
        <dbReference type="SAM" id="Phobius"/>
    </source>
</evidence>
<dbReference type="EMBL" id="NTHN02000001">
    <property type="protein sequence ID" value="MCT4368956.1"/>
    <property type="molecule type" value="Genomic_DNA"/>
</dbReference>
<organism evidence="10 11">
    <name type="scientific">Alloyangia mangrovi</name>
    <dbReference type="NCBI Taxonomy" id="1779329"/>
    <lineage>
        <taxon>Bacteria</taxon>
        <taxon>Pseudomonadati</taxon>
        <taxon>Pseudomonadota</taxon>
        <taxon>Alphaproteobacteria</taxon>
        <taxon>Rhodobacterales</taxon>
        <taxon>Roseobacteraceae</taxon>
        <taxon>Alloyangia</taxon>
    </lineage>
</organism>
<reference evidence="11" key="1">
    <citation type="submission" date="2023-07" db="EMBL/GenBank/DDBJ databases">
        <title>Yangia mangrovi SAOS 153D genome.</title>
        <authorList>
            <person name="Verma A."/>
            <person name="Pal Y."/>
            <person name="Sundharam S."/>
            <person name="Bisht B."/>
            <person name="Srinivasan K."/>
        </authorList>
    </citation>
    <scope>NUCLEOTIDE SEQUENCE [LARGE SCALE GENOMIC DNA]</scope>
    <source>
        <strain evidence="11">SAOS 153D</strain>
    </source>
</reference>
<dbReference type="InterPro" id="IPR002293">
    <property type="entry name" value="AA/rel_permease1"/>
</dbReference>
<evidence type="ECO:0000256" key="6">
    <source>
        <dbReference type="ARBA" id="ARBA00022989"/>
    </source>
</evidence>
<evidence type="ECO:0000313" key="10">
    <source>
        <dbReference type="EMBL" id="MCT4368956.1"/>
    </source>
</evidence>
<sequence>MPQSTRTTKPALGLTACTALVVGNMVGSGIFLLPASLGTFGPISLLGWGVTSVGALLLAILFGRLAMLVPRTGGPYAYTAEAYGEFTGFLIAWGYWIALWTGNAAVAVALVGYLGFLFPVVAESHVYTVAVALLAIWTLTLVNVRGVAGAGLIQTVTTVAKLVPLAAIALFGIFQVDPTLLTPFNQSGQGSFSAITATASLTLWAYLGLESATVPAGDVVDPTRTIPKATLLGVLIAAVIYIAVTGVAIGIVPSAELATSASPLADVAMVIWGAGGATAVAVGAVIATFGTLNGFTLLSGQVPYGAAMDRVFPPALGVISSYGTPANALVLSNLLASVLVVINLANGLVETFNTIILLAVMSSLLPYALCALAELLIRLKGVGAPLERGGAHEAGLPWTAGLLLFGLGLVGLRAGHGLLRRSALDGRHSDPRLDQVAQPEVPRCRDCRDHRSGRGVECGAVDFPSPHDRASRPGM</sequence>
<dbReference type="RefSeq" id="WP_260348223.1">
    <property type="nucleotide sequence ID" value="NZ_NTHN02000001.1"/>
</dbReference>
<evidence type="ECO:0000256" key="8">
    <source>
        <dbReference type="ARBA" id="ARBA00045636"/>
    </source>
</evidence>
<evidence type="ECO:0000313" key="11">
    <source>
        <dbReference type="Proteomes" id="UP000217448"/>
    </source>
</evidence>
<feature type="transmembrane region" description="Helical" evidence="9">
    <location>
        <begin position="229"/>
        <end position="252"/>
    </location>
</feature>
<evidence type="ECO:0000256" key="7">
    <source>
        <dbReference type="ARBA" id="ARBA00023136"/>
    </source>
</evidence>
<dbReference type="Proteomes" id="UP000217448">
    <property type="component" value="Unassembled WGS sequence"/>
</dbReference>
<dbReference type="InterPro" id="IPR050367">
    <property type="entry name" value="APC_superfamily"/>
</dbReference>
<keyword evidence="5 9" id="KW-0812">Transmembrane</keyword>